<evidence type="ECO:0000313" key="2">
    <source>
        <dbReference type="EMBL" id="OKP14809.1"/>
    </source>
</evidence>
<organism evidence="2 3">
    <name type="scientific">Penicillium subrubescens</name>
    <dbReference type="NCBI Taxonomy" id="1316194"/>
    <lineage>
        <taxon>Eukaryota</taxon>
        <taxon>Fungi</taxon>
        <taxon>Dikarya</taxon>
        <taxon>Ascomycota</taxon>
        <taxon>Pezizomycotina</taxon>
        <taxon>Eurotiomycetes</taxon>
        <taxon>Eurotiomycetidae</taxon>
        <taxon>Eurotiales</taxon>
        <taxon>Aspergillaceae</taxon>
        <taxon>Penicillium</taxon>
    </lineage>
</organism>
<dbReference type="EMBL" id="MNBE01000058">
    <property type="protein sequence ID" value="OKP14809.1"/>
    <property type="molecule type" value="Genomic_DNA"/>
</dbReference>
<keyword evidence="3" id="KW-1185">Reference proteome</keyword>
<proteinExistence type="predicted"/>
<keyword evidence="1" id="KW-0812">Transmembrane</keyword>
<gene>
    <name evidence="2" type="ORF">PENSUB_5873</name>
</gene>
<keyword evidence="1" id="KW-0472">Membrane</keyword>
<dbReference type="Proteomes" id="UP000186955">
    <property type="component" value="Unassembled WGS sequence"/>
</dbReference>
<feature type="transmembrane region" description="Helical" evidence="1">
    <location>
        <begin position="32"/>
        <end position="50"/>
    </location>
</feature>
<accession>A0A1Q5UQS3</accession>
<evidence type="ECO:0000313" key="3">
    <source>
        <dbReference type="Proteomes" id="UP000186955"/>
    </source>
</evidence>
<keyword evidence="1" id="KW-1133">Transmembrane helix</keyword>
<reference evidence="2 3" key="1">
    <citation type="submission" date="2016-10" db="EMBL/GenBank/DDBJ databases">
        <title>Genome sequence of the ascomycete fungus Penicillium subrubescens.</title>
        <authorList>
            <person name="De Vries R.P."/>
            <person name="Peng M."/>
            <person name="Dilokpimol A."/>
            <person name="Hilden K."/>
            <person name="Makela M.R."/>
            <person name="Grigoriev I."/>
            <person name="Riley R."/>
            <person name="Granchi Z."/>
        </authorList>
    </citation>
    <scope>NUCLEOTIDE SEQUENCE [LARGE SCALE GENOMIC DNA]</scope>
    <source>
        <strain evidence="2 3">CBS 132785</strain>
    </source>
</reference>
<dbReference type="STRING" id="1316194.A0A1Q5UQS3"/>
<comment type="caution">
    <text evidence="2">The sequence shown here is derived from an EMBL/GenBank/DDBJ whole genome shotgun (WGS) entry which is preliminary data.</text>
</comment>
<dbReference type="AlphaFoldDB" id="A0A1Q5UQS3"/>
<name>A0A1Q5UQS3_9EURO</name>
<sequence length="78" mass="9108">MSSQAPVDTKVPENTVGRLDDIDIDPKDERALVWRLDLFFLTIGFLGYAFKYLDQTNIHRIHDNALPFMCSYLPYWSI</sequence>
<protein>
    <recommendedName>
        <fullName evidence="4">Pantothenate transporter liz1</fullName>
    </recommendedName>
</protein>
<evidence type="ECO:0000256" key="1">
    <source>
        <dbReference type="SAM" id="Phobius"/>
    </source>
</evidence>
<evidence type="ECO:0008006" key="4">
    <source>
        <dbReference type="Google" id="ProtNLM"/>
    </source>
</evidence>